<feature type="chain" id="PRO_5023916946" evidence="1">
    <location>
        <begin position="21"/>
        <end position="256"/>
    </location>
</feature>
<dbReference type="AlphaFoldDB" id="A0A5J5IAT4"/>
<comment type="caution">
    <text evidence="2">The sequence shown here is derived from an EMBL/GenBank/DDBJ whole genome shotgun (WGS) entry which is preliminary data.</text>
</comment>
<dbReference type="Proteomes" id="UP000326903">
    <property type="component" value="Unassembled WGS sequence"/>
</dbReference>
<organism evidence="2 3">
    <name type="scientific">Ginsengibacter hankyongi</name>
    <dbReference type="NCBI Taxonomy" id="2607284"/>
    <lineage>
        <taxon>Bacteria</taxon>
        <taxon>Pseudomonadati</taxon>
        <taxon>Bacteroidota</taxon>
        <taxon>Chitinophagia</taxon>
        <taxon>Chitinophagales</taxon>
        <taxon>Chitinophagaceae</taxon>
        <taxon>Ginsengibacter</taxon>
    </lineage>
</organism>
<evidence type="ECO:0000313" key="2">
    <source>
        <dbReference type="EMBL" id="KAA9035848.1"/>
    </source>
</evidence>
<feature type="signal peptide" evidence="1">
    <location>
        <begin position="1"/>
        <end position="20"/>
    </location>
</feature>
<proteinExistence type="predicted"/>
<accession>A0A5J5IAT4</accession>
<dbReference type="Pfam" id="PF22252">
    <property type="entry name" value="PNGase_F-II_N"/>
    <property type="match status" value="1"/>
</dbReference>
<name>A0A5J5IAT4_9BACT</name>
<keyword evidence="3" id="KW-1185">Reference proteome</keyword>
<dbReference type="EMBL" id="VYQF01000010">
    <property type="protein sequence ID" value="KAA9035848.1"/>
    <property type="molecule type" value="Genomic_DNA"/>
</dbReference>
<dbReference type="InterPro" id="IPR005901">
    <property type="entry name" value="GLPGLI"/>
</dbReference>
<dbReference type="NCBIfam" id="TIGR01200">
    <property type="entry name" value="GLPGLI"/>
    <property type="match status" value="1"/>
</dbReference>
<protein>
    <submittedName>
        <fullName evidence="2">GLPGLI family protein</fullName>
    </submittedName>
</protein>
<evidence type="ECO:0000256" key="1">
    <source>
        <dbReference type="SAM" id="SignalP"/>
    </source>
</evidence>
<gene>
    <name evidence="2" type="ORF">FW778_20040</name>
</gene>
<evidence type="ECO:0000313" key="3">
    <source>
        <dbReference type="Proteomes" id="UP000326903"/>
    </source>
</evidence>
<dbReference type="RefSeq" id="WP_150416675.1">
    <property type="nucleotide sequence ID" value="NZ_VYQF01000010.1"/>
</dbReference>
<reference evidence="2 3" key="1">
    <citation type="submission" date="2019-09" db="EMBL/GenBank/DDBJ databases">
        <title>Draft genome sequence of Ginsengibacter sp. BR5-29.</title>
        <authorList>
            <person name="Im W.-T."/>
        </authorList>
    </citation>
    <scope>NUCLEOTIDE SEQUENCE [LARGE SCALE GENOMIC DNA]</scope>
    <source>
        <strain evidence="2 3">BR5-29</strain>
    </source>
</reference>
<sequence length="256" mass="29895">MKIKVYFVLIAVLSQARVHAQQFITKAVIEYEVKANIKKTMGNGMFEDMLKDQLPQFKTAYYNFTFASNKSIYKFDHWDEASKKVPQWWRKSDEENIWFCNYETGKMNMQKNIDGTNIDIEDSIPKLKWRITNDTRVIAGFNCRKAVAIIFDSVYVFAFYTDEIMISGGPCTINGLPGMILGVTIPRLYTSWIATKVSLTGVDENKIKPVSSRKYYDLKFLETTIIDRAKDWYSDDKTENEEIKQQKARFLWETLL</sequence>
<keyword evidence="1" id="KW-0732">Signal</keyword>